<reference evidence="4 5" key="1">
    <citation type="submission" date="2024-02" db="EMBL/GenBank/DDBJ databases">
        <authorList>
            <person name="Vignale AGUSTIN F."/>
            <person name="Sosa J E."/>
            <person name="Modenutti C."/>
        </authorList>
    </citation>
    <scope>NUCLEOTIDE SEQUENCE [LARGE SCALE GENOMIC DNA]</scope>
</reference>
<name>A0ABC8RD92_9AQUA</name>
<dbReference type="EMBL" id="CAUOFW020001267">
    <property type="protein sequence ID" value="CAK9142940.1"/>
    <property type="molecule type" value="Genomic_DNA"/>
</dbReference>
<feature type="region of interest" description="Disordered" evidence="2">
    <location>
        <begin position="288"/>
        <end position="315"/>
    </location>
</feature>
<feature type="compositionally biased region" description="Polar residues" evidence="2">
    <location>
        <begin position="288"/>
        <end position="303"/>
    </location>
</feature>
<feature type="coiled-coil region" evidence="1">
    <location>
        <begin position="408"/>
        <end position="573"/>
    </location>
</feature>
<keyword evidence="5" id="KW-1185">Reference proteome</keyword>
<evidence type="ECO:0000256" key="2">
    <source>
        <dbReference type="SAM" id="MobiDB-lite"/>
    </source>
</evidence>
<sequence>MMKKLFFFRSSSSGCGNEIEVPPPSTDKQVYSEKPSDCNMARTKKHVSETQKFGTSPCLRRSLSFSSGSIYDGGLGQRNLSNPSGSPCSSSSNIPLKQPGRHSSRCRALTPERRPKAKCFEAAAVQNAQRVENLGCFPASRAHYDASENSSYSSSNVSINVLDRYIDGEHQQENGRLQNNSCARNQFGNRNGGGKRTPRGQYTEPASPTDGRKQKPKSDSFRETKGSKPYLSSRDWVENGFGNESPRKLAKHVIERLSQTRGLHNFNSKEFDPDVPITVEDIYGGSLNSGPLSYSDGDSQQDYTLDDHGPDETSNGYHHEGISGFLERISSSVDNCGIISLVEAEEDMDAELTGKSKKADERAMFVSKELQHENFLRDIELSEPALIHVIRRLMEEKVNMALEVSASLRDQIAERATAREELRLARAELDSRTRRLEKEKNELQAALEKELDRRSNEWSMKLEKYQAEEHRLRDRVRELAEQNVSLQREVSSFSERDTDTRSRITYSEMQLMDLSARVEEAKEENQNLQRNHAELQDRCRAAEEDRDCIRRNYEEKEKECKELHRSVSRLLRTRSEQEKTINGLREGLSEEVRKKTSLENFDNQLRRLQMEQTRLTGVEQALRKEVESTRLEVDSLRHENVNLLNRLKGSEKEGFSTFKLDQELWNRVHCLQNQGLPVLVESIKLCTNLVQHIKVNDGRPSESTQGVQQIKNGLDGCFFIESDVKLQGFKRATENLTRSLQTISTALHEKSYCNSGESQLHKLGDGLGRQNDQRSEDIIRSELKAESLLTSLLREKLYSKELDMEQLQAELATSCRGNDILKCEVQNAMDRLTCATHKMKDLELQMIKKDETMHKIQNDLQDCTRELVIVRGILPKVAEERDLMWQEVKQYSEKNMLLNTEINMMKKKIEGLDEDILLKEGQITILKDTLGKPFDLLASQDSARQFLLD</sequence>
<proteinExistence type="predicted"/>
<evidence type="ECO:0000256" key="1">
    <source>
        <dbReference type="SAM" id="Coils"/>
    </source>
</evidence>
<dbReference type="Gene3D" id="1.10.287.1490">
    <property type="match status" value="1"/>
</dbReference>
<accession>A0ABC8RD92</accession>
<comment type="caution">
    <text evidence="4">The sequence shown here is derived from an EMBL/GenBank/DDBJ whole genome shotgun (WGS) entry which is preliminary data.</text>
</comment>
<evidence type="ECO:0000313" key="5">
    <source>
        <dbReference type="Proteomes" id="UP001642360"/>
    </source>
</evidence>
<feature type="compositionally biased region" description="Basic and acidic residues" evidence="2">
    <location>
        <begin position="305"/>
        <end position="315"/>
    </location>
</feature>
<feature type="region of interest" description="Disordered" evidence="2">
    <location>
        <begin position="12"/>
        <end position="33"/>
    </location>
</feature>
<feature type="compositionally biased region" description="Polar residues" evidence="2">
    <location>
        <begin position="174"/>
        <end position="189"/>
    </location>
</feature>
<feature type="coiled-coil region" evidence="1">
    <location>
        <begin position="825"/>
        <end position="859"/>
    </location>
</feature>
<feature type="region of interest" description="Disordered" evidence="2">
    <location>
        <begin position="172"/>
        <end position="244"/>
    </location>
</feature>
<dbReference type="InterPro" id="IPR056070">
    <property type="entry name" value="DUF7653"/>
</dbReference>
<feature type="region of interest" description="Disordered" evidence="2">
    <location>
        <begin position="76"/>
        <end position="110"/>
    </location>
</feature>
<gene>
    <name evidence="4" type="ORF">ILEXP_LOCUS10630</name>
</gene>
<dbReference type="AlphaFoldDB" id="A0ABC8RD92"/>
<evidence type="ECO:0000313" key="4">
    <source>
        <dbReference type="EMBL" id="CAK9142940.1"/>
    </source>
</evidence>
<organism evidence="4 5">
    <name type="scientific">Ilex paraguariensis</name>
    <name type="common">yerba mate</name>
    <dbReference type="NCBI Taxonomy" id="185542"/>
    <lineage>
        <taxon>Eukaryota</taxon>
        <taxon>Viridiplantae</taxon>
        <taxon>Streptophyta</taxon>
        <taxon>Embryophyta</taxon>
        <taxon>Tracheophyta</taxon>
        <taxon>Spermatophyta</taxon>
        <taxon>Magnoliopsida</taxon>
        <taxon>eudicotyledons</taxon>
        <taxon>Gunneridae</taxon>
        <taxon>Pentapetalae</taxon>
        <taxon>asterids</taxon>
        <taxon>campanulids</taxon>
        <taxon>Aquifoliales</taxon>
        <taxon>Aquifoliaceae</taxon>
        <taxon>Ilex</taxon>
    </lineage>
</organism>
<dbReference type="PANTHER" id="PTHR47491:SF5">
    <property type="entry name" value="CAP-GLY DOMAIN LINKER"/>
    <property type="match status" value="1"/>
</dbReference>
<protein>
    <recommendedName>
        <fullName evidence="3">DUF7653 domain-containing protein</fullName>
    </recommendedName>
</protein>
<feature type="compositionally biased region" description="Basic and acidic residues" evidence="2">
    <location>
        <begin position="210"/>
        <end position="226"/>
    </location>
</feature>
<keyword evidence="1" id="KW-0175">Coiled coil</keyword>
<dbReference type="PANTHER" id="PTHR47491">
    <property type="entry name" value="CAP-GLY DOMAIN LINKER"/>
    <property type="match status" value="1"/>
</dbReference>
<dbReference type="Pfam" id="PF24670">
    <property type="entry name" value="DUF7653"/>
    <property type="match status" value="1"/>
</dbReference>
<feature type="compositionally biased region" description="Low complexity" evidence="2">
    <location>
        <begin position="79"/>
        <end position="95"/>
    </location>
</feature>
<feature type="coiled-coil region" evidence="1">
    <location>
        <begin position="619"/>
        <end position="653"/>
    </location>
</feature>
<feature type="domain" description="DUF7653" evidence="3">
    <location>
        <begin position="620"/>
        <end position="751"/>
    </location>
</feature>
<evidence type="ECO:0000259" key="3">
    <source>
        <dbReference type="Pfam" id="PF24670"/>
    </source>
</evidence>
<dbReference type="Proteomes" id="UP001642360">
    <property type="component" value="Unassembled WGS sequence"/>
</dbReference>